<dbReference type="SUPFAM" id="SSF55194">
    <property type="entry name" value="Ribosome recycling factor, RRF"/>
    <property type="match status" value="1"/>
</dbReference>
<evidence type="ECO:0000256" key="2">
    <source>
        <dbReference type="ARBA" id="ARBA00022917"/>
    </source>
</evidence>
<evidence type="ECO:0000313" key="6">
    <source>
        <dbReference type="EMBL" id="QEG22576.1"/>
    </source>
</evidence>
<evidence type="ECO:0000256" key="1">
    <source>
        <dbReference type="ARBA" id="ARBA00005912"/>
    </source>
</evidence>
<feature type="domain" description="Ribosome recycling factor" evidence="5">
    <location>
        <begin position="21"/>
        <end position="184"/>
    </location>
</feature>
<dbReference type="Gene3D" id="1.10.132.20">
    <property type="entry name" value="Ribosome-recycling factor"/>
    <property type="match status" value="1"/>
</dbReference>
<dbReference type="RefSeq" id="WP_075086412.1">
    <property type="nucleotide sequence ID" value="NZ_CP042912.1"/>
</dbReference>
<evidence type="ECO:0000256" key="3">
    <source>
        <dbReference type="HAMAP-Rule" id="MF_00040"/>
    </source>
</evidence>
<keyword evidence="2 3" id="KW-0648">Protein biosynthesis</keyword>
<comment type="function">
    <text evidence="3">Responsible for the release of ribosomes from messenger RNA at the termination of protein biosynthesis. May increase the efficiency of translation by recycling ribosomes from one round of translation to another.</text>
</comment>
<organism evidence="6 7">
    <name type="scientific">Mariniblastus fucicola</name>
    <dbReference type="NCBI Taxonomy" id="980251"/>
    <lineage>
        <taxon>Bacteria</taxon>
        <taxon>Pseudomonadati</taxon>
        <taxon>Planctomycetota</taxon>
        <taxon>Planctomycetia</taxon>
        <taxon>Pirellulales</taxon>
        <taxon>Pirellulaceae</taxon>
        <taxon>Mariniblastus</taxon>
    </lineage>
</organism>
<dbReference type="InterPro" id="IPR002661">
    <property type="entry name" value="Ribosome_recyc_fac"/>
</dbReference>
<dbReference type="InterPro" id="IPR036191">
    <property type="entry name" value="RRF_sf"/>
</dbReference>
<name>A0A5B9PDC8_9BACT</name>
<dbReference type="Gene3D" id="3.30.1360.40">
    <property type="match status" value="1"/>
</dbReference>
<reference evidence="6 7" key="1">
    <citation type="submission" date="2019-08" db="EMBL/GenBank/DDBJ databases">
        <title>Deep-cultivation of Planctomycetes and their phenomic and genomic characterization uncovers novel biology.</title>
        <authorList>
            <person name="Wiegand S."/>
            <person name="Jogler M."/>
            <person name="Boedeker C."/>
            <person name="Pinto D."/>
            <person name="Vollmers J."/>
            <person name="Rivas-Marin E."/>
            <person name="Kohn T."/>
            <person name="Peeters S.H."/>
            <person name="Heuer A."/>
            <person name="Rast P."/>
            <person name="Oberbeckmann S."/>
            <person name="Bunk B."/>
            <person name="Jeske O."/>
            <person name="Meyerdierks A."/>
            <person name="Storesund J.E."/>
            <person name="Kallscheuer N."/>
            <person name="Luecker S."/>
            <person name="Lage O.M."/>
            <person name="Pohl T."/>
            <person name="Merkel B.J."/>
            <person name="Hornburger P."/>
            <person name="Mueller R.-W."/>
            <person name="Bruemmer F."/>
            <person name="Labrenz M."/>
            <person name="Spormann A.M."/>
            <person name="Op den Camp H."/>
            <person name="Overmann J."/>
            <person name="Amann R."/>
            <person name="Jetten M.S.M."/>
            <person name="Mascher T."/>
            <person name="Medema M.H."/>
            <person name="Devos D.P."/>
            <person name="Kaster A.-K."/>
            <person name="Ovreas L."/>
            <person name="Rohde M."/>
            <person name="Galperin M.Y."/>
            <person name="Jogler C."/>
        </authorList>
    </citation>
    <scope>NUCLEOTIDE SEQUENCE [LARGE SCALE GENOMIC DNA]</scope>
    <source>
        <strain evidence="6 7">FC18</strain>
    </source>
</reference>
<dbReference type="AlphaFoldDB" id="A0A5B9PDC8"/>
<comment type="subcellular location">
    <subcellularLocation>
        <location evidence="3">Cytoplasm</location>
    </subcellularLocation>
</comment>
<dbReference type="InterPro" id="IPR023584">
    <property type="entry name" value="Ribosome_recyc_fac_dom"/>
</dbReference>
<dbReference type="CDD" id="cd00520">
    <property type="entry name" value="RRF"/>
    <property type="match status" value="1"/>
</dbReference>
<dbReference type="PANTHER" id="PTHR20982">
    <property type="entry name" value="RIBOSOME RECYCLING FACTOR"/>
    <property type="match status" value="1"/>
</dbReference>
<feature type="compositionally biased region" description="Basic and acidic residues" evidence="4">
    <location>
        <begin position="134"/>
        <end position="182"/>
    </location>
</feature>
<dbReference type="KEGG" id="mff:MFFC18_24590"/>
<dbReference type="GO" id="GO:0005737">
    <property type="term" value="C:cytoplasm"/>
    <property type="evidence" value="ECO:0007669"/>
    <property type="project" value="UniProtKB-SubCell"/>
</dbReference>
<dbReference type="STRING" id="980251.GCA_001642875_04736"/>
<gene>
    <name evidence="3 6" type="primary">frr</name>
    <name evidence="6" type="ORF">MFFC18_24590</name>
</gene>
<keyword evidence="3" id="KW-0963">Cytoplasm</keyword>
<dbReference type="FunFam" id="3.30.1360.40:FF:000001">
    <property type="entry name" value="Ribosome-recycling factor"/>
    <property type="match status" value="1"/>
</dbReference>
<dbReference type="GO" id="GO:0006415">
    <property type="term" value="P:translational termination"/>
    <property type="evidence" value="ECO:0007669"/>
    <property type="project" value="UniProtKB-UniRule"/>
</dbReference>
<evidence type="ECO:0000259" key="5">
    <source>
        <dbReference type="Pfam" id="PF01765"/>
    </source>
</evidence>
<evidence type="ECO:0000313" key="7">
    <source>
        <dbReference type="Proteomes" id="UP000322214"/>
    </source>
</evidence>
<comment type="similarity">
    <text evidence="1 3">Belongs to the RRF family.</text>
</comment>
<proteinExistence type="inferred from homology"/>
<keyword evidence="7" id="KW-1185">Reference proteome</keyword>
<dbReference type="Proteomes" id="UP000322214">
    <property type="component" value="Chromosome"/>
</dbReference>
<feature type="region of interest" description="Disordered" evidence="4">
    <location>
        <begin position="134"/>
        <end position="188"/>
    </location>
</feature>
<dbReference type="OrthoDB" id="9804006at2"/>
<protein>
    <recommendedName>
        <fullName evidence="3">Ribosome-recycling factor</fullName>
        <shortName evidence="3">RRF</shortName>
    </recommendedName>
    <alternativeName>
        <fullName evidence="3">Ribosome-releasing factor</fullName>
    </alternativeName>
</protein>
<dbReference type="Pfam" id="PF01765">
    <property type="entry name" value="RRF"/>
    <property type="match status" value="1"/>
</dbReference>
<sequence>MPANEILTDAEERMGKAIEILKKNLGGIRTGRANPGLVDSVRVDVYGSPTPLKQIAQVGAPEPSQIVIRPYDTSIIKEIEKAIVGSDLGFNPQSDGRVVRINIPALSTDVRKKMVGRIRELTEDAKISIRNVRRDGNKAADQEQKDKLMTEDDRDSVKSDIQDLTKKYEDQATEMAKSRETEVMDDGE</sequence>
<dbReference type="GO" id="GO:0043023">
    <property type="term" value="F:ribosomal large subunit binding"/>
    <property type="evidence" value="ECO:0007669"/>
    <property type="project" value="TreeGrafter"/>
</dbReference>
<dbReference type="EMBL" id="CP042912">
    <property type="protein sequence ID" value="QEG22576.1"/>
    <property type="molecule type" value="Genomic_DNA"/>
</dbReference>
<dbReference type="NCBIfam" id="TIGR00496">
    <property type="entry name" value="frr"/>
    <property type="match status" value="1"/>
</dbReference>
<dbReference type="PANTHER" id="PTHR20982:SF3">
    <property type="entry name" value="MITOCHONDRIAL RIBOSOME RECYCLING FACTOR PSEUDO 1"/>
    <property type="match status" value="1"/>
</dbReference>
<accession>A0A5B9PDC8</accession>
<dbReference type="HAMAP" id="MF_00040">
    <property type="entry name" value="RRF"/>
    <property type="match status" value="1"/>
</dbReference>
<evidence type="ECO:0000256" key="4">
    <source>
        <dbReference type="SAM" id="MobiDB-lite"/>
    </source>
</evidence>